<reference evidence="1" key="1">
    <citation type="submission" date="2022-04" db="EMBL/GenBank/DDBJ databases">
        <title>A functionally conserved STORR gene fusion in Papaver species that diverged 16.8 million years ago.</title>
        <authorList>
            <person name="Catania T."/>
        </authorList>
    </citation>
    <scope>NUCLEOTIDE SEQUENCE</scope>
    <source>
        <strain evidence="1">S-188037</strain>
    </source>
</reference>
<proteinExistence type="predicted"/>
<evidence type="ECO:0000313" key="1">
    <source>
        <dbReference type="EMBL" id="KAI3955704.1"/>
    </source>
</evidence>
<dbReference type="PANTHER" id="PTHR39244">
    <property type="entry name" value="NATTERIN-4"/>
    <property type="match status" value="1"/>
</dbReference>
<keyword evidence="2" id="KW-1185">Reference proteome</keyword>
<evidence type="ECO:0000313" key="2">
    <source>
        <dbReference type="Proteomes" id="UP001202328"/>
    </source>
</evidence>
<organism evidence="1 2">
    <name type="scientific">Papaver atlanticum</name>
    <dbReference type="NCBI Taxonomy" id="357466"/>
    <lineage>
        <taxon>Eukaryota</taxon>
        <taxon>Viridiplantae</taxon>
        <taxon>Streptophyta</taxon>
        <taxon>Embryophyta</taxon>
        <taxon>Tracheophyta</taxon>
        <taxon>Spermatophyta</taxon>
        <taxon>Magnoliopsida</taxon>
        <taxon>Ranunculales</taxon>
        <taxon>Papaveraceae</taxon>
        <taxon>Papaveroideae</taxon>
        <taxon>Papaver</taxon>
    </lineage>
</organism>
<dbReference type="EMBL" id="JAJJMB010001716">
    <property type="protein sequence ID" value="KAI3955704.1"/>
    <property type="molecule type" value="Genomic_DNA"/>
</dbReference>
<dbReference type="SUPFAM" id="SSF50382">
    <property type="entry name" value="Agglutinin"/>
    <property type="match status" value="2"/>
</dbReference>
<dbReference type="SUPFAM" id="SSF56973">
    <property type="entry name" value="Aerolisin/ETX pore-forming domain"/>
    <property type="match status" value="1"/>
</dbReference>
<dbReference type="CDD" id="cd20216">
    <property type="entry name" value="PFM_HFR-2-like"/>
    <property type="match status" value="1"/>
</dbReference>
<dbReference type="AlphaFoldDB" id="A0AAD4XWP1"/>
<evidence type="ECO:0008006" key="3">
    <source>
        <dbReference type="Google" id="ProtNLM"/>
    </source>
</evidence>
<gene>
    <name evidence="1" type="ORF">MKW98_006064</name>
</gene>
<dbReference type="InterPro" id="IPR036242">
    <property type="entry name" value="Agglutinin_dom_sf"/>
</dbReference>
<protein>
    <recommendedName>
        <fullName evidence="3">Agglutinin domain-containing protein</fullName>
    </recommendedName>
</protein>
<dbReference type="Proteomes" id="UP001202328">
    <property type="component" value="Unassembled WGS sequence"/>
</dbReference>
<dbReference type="Gene3D" id="2.80.10.50">
    <property type="match status" value="2"/>
</dbReference>
<name>A0AAD4XWP1_9MAGN</name>
<accession>A0AAD4XWP1</accession>
<comment type="caution">
    <text evidence="1">The sequence shown here is derived from an EMBL/GenBank/DDBJ whole genome shotgun (WGS) entry which is preliminary data.</text>
</comment>
<sequence length="360" mass="40290">MADKPEEDQSNEFCTLFEPVFVDSIRLRHVSTGYYARYLQYPGTPCGGYLYLSDTHNDDDDVCYFIDWEDVVVLPDLIRIKGDNGNHVTPSRDGGIRLKSTQFGTYWTDVDDSEWVLLKQPDDSVHAANTVFLPTILDGNRIILKCLGNGLFCNRYSRDSRPSGLATLNDYPDDWSSMEIEEPVISRKIYNVTYHLNDARLYNEITDSLIDDDSSNKSSDPVTSQLNLKKTVNNTTNWSTSASLTLGVKMSLTFGVPFMESGSLEVSAERTKSSDWGGTVEESLEVGSVKTISVPPMSRIKGTLMATRMSYDIPFSYTQHDVLKNGDKKTTVKNDGVFTGNNGYGYRYKIVPLPLSDGDD</sequence>
<dbReference type="InterPro" id="IPR053237">
    <property type="entry name" value="Natterin_C"/>
</dbReference>
<dbReference type="Gene3D" id="2.170.15.10">
    <property type="entry name" value="Proaerolysin, chain A, domain 3"/>
    <property type="match status" value="1"/>
</dbReference>
<dbReference type="PANTHER" id="PTHR39244:SF5">
    <property type="entry name" value="NATTERIN-3-LIKE"/>
    <property type="match status" value="1"/>
</dbReference>